<evidence type="ECO:0000313" key="2">
    <source>
        <dbReference type="EMBL" id="GAA5051644.1"/>
    </source>
</evidence>
<protein>
    <submittedName>
        <fullName evidence="2">Uncharacterized protein</fullName>
    </submittedName>
</protein>
<comment type="caution">
    <text evidence="2">The sequence shown here is derived from an EMBL/GenBank/DDBJ whole genome shotgun (WGS) entry which is preliminary data.</text>
</comment>
<feature type="region of interest" description="Disordered" evidence="1">
    <location>
        <begin position="1"/>
        <end position="58"/>
    </location>
</feature>
<evidence type="ECO:0000256" key="1">
    <source>
        <dbReference type="SAM" id="MobiDB-lite"/>
    </source>
</evidence>
<keyword evidence="3" id="KW-1185">Reference proteome</keyword>
<gene>
    <name evidence="2" type="ORF">GCM10023336_20580</name>
</gene>
<sequence length="58" mass="5885">MRATALTPLAPHPVGRSRAGEAGGATEGEAVGPYGAGASRDDFARALPRVPDGVLRTR</sequence>
<reference evidence="3" key="1">
    <citation type="journal article" date="2019" name="Int. J. Syst. Evol. Microbiol.">
        <title>The Global Catalogue of Microorganisms (GCM) 10K type strain sequencing project: providing services to taxonomists for standard genome sequencing and annotation.</title>
        <authorList>
            <consortium name="The Broad Institute Genomics Platform"/>
            <consortium name="The Broad Institute Genome Sequencing Center for Infectious Disease"/>
            <person name="Wu L."/>
            <person name="Ma J."/>
        </authorList>
    </citation>
    <scope>NUCLEOTIDE SEQUENCE [LARGE SCALE GENOMIC DNA]</scope>
    <source>
        <strain evidence="3">JCM 18410</strain>
    </source>
</reference>
<accession>A0ABP9K8P3</accession>
<evidence type="ECO:0000313" key="3">
    <source>
        <dbReference type="Proteomes" id="UP001500124"/>
    </source>
</evidence>
<dbReference type="EMBL" id="BAABKC010000027">
    <property type="protein sequence ID" value="GAA5051644.1"/>
    <property type="molecule type" value="Genomic_DNA"/>
</dbReference>
<proteinExistence type="predicted"/>
<name>A0ABP9K8P3_9ACTN</name>
<organism evidence="2 3">
    <name type="scientific">Streptomyces similanensis</name>
    <dbReference type="NCBI Taxonomy" id="1274988"/>
    <lineage>
        <taxon>Bacteria</taxon>
        <taxon>Bacillati</taxon>
        <taxon>Actinomycetota</taxon>
        <taxon>Actinomycetes</taxon>
        <taxon>Kitasatosporales</taxon>
        <taxon>Streptomycetaceae</taxon>
        <taxon>Streptomyces</taxon>
    </lineage>
</organism>
<dbReference type="Proteomes" id="UP001500124">
    <property type="component" value="Unassembled WGS sequence"/>
</dbReference>